<evidence type="ECO:0000256" key="8">
    <source>
        <dbReference type="ARBA" id="ARBA00038436"/>
    </source>
</evidence>
<keyword evidence="7 9" id="KW-0472">Membrane</keyword>
<reference evidence="12" key="1">
    <citation type="journal article" date="2019" name="Int. J. Syst. Evol. Microbiol.">
        <title>The Global Catalogue of Microorganisms (GCM) 10K type strain sequencing project: providing services to taxonomists for standard genome sequencing and annotation.</title>
        <authorList>
            <consortium name="The Broad Institute Genomics Platform"/>
            <consortium name="The Broad Institute Genome Sequencing Center for Infectious Disease"/>
            <person name="Wu L."/>
            <person name="Ma J."/>
        </authorList>
    </citation>
    <scope>NUCLEOTIDE SEQUENCE [LARGE SCALE GENOMIC DNA]</scope>
    <source>
        <strain evidence="12">NBRC 105857</strain>
    </source>
</reference>
<evidence type="ECO:0000313" key="11">
    <source>
        <dbReference type="EMBL" id="GLR26384.1"/>
    </source>
</evidence>
<evidence type="ECO:0000256" key="4">
    <source>
        <dbReference type="ARBA" id="ARBA00022519"/>
    </source>
</evidence>
<evidence type="ECO:0000256" key="2">
    <source>
        <dbReference type="ARBA" id="ARBA00022448"/>
    </source>
</evidence>
<feature type="transmembrane region" description="Helical" evidence="9">
    <location>
        <begin position="53"/>
        <end position="70"/>
    </location>
</feature>
<dbReference type="EMBL" id="BSOJ01000015">
    <property type="protein sequence ID" value="GLR26384.1"/>
    <property type="molecule type" value="Genomic_DNA"/>
</dbReference>
<keyword evidence="4 9" id="KW-0997">Cell inner membrane</keyword>
<comment type="subunit">
    <text evidence="9">The complex comprises the extracytoplasmic solute receptor protein and the two transmembrane proteins.</text>
</comment>
<comment type="caution">
    <text evidence="11">The sequence shown here is derived from an EMBL/GenBank/DDBJ whole genome shotgun (WGS) entry which is preliminary data.</text>
</comment>
<feature type="transmembrane region" description="Helical" evidence="9">
    <location>
        <begin position="21"/>
        <end position="38"/>
    </location>
</feature>
<organism evidence="11 12">
    <name type="scientific">Limnobacter litoralis</name>
    <dbReference type="NCBI Taxonomy" id="481366"/>
    <lineage>
        <taxon>Bacteria</taxon>
        <taxon>Pseudomonadati</taxon>
        <taxon>Pseudomonadota</taxon>
        <taxon>Betaproteobacteria</taxon>
        <taxon>Burkholderiales</taxon>
        <taxon>Burkholderiaceae</taxon>
        <taxon>Limnobacter</taxon>
    </lineage>
</organism>
<dbReference type="Pfam" id="PF04290">
    <property type="entry name" value="DctQ"/>
    <property type="match status" value="1"/>
</dbReference>
<evidence type="ECO:0000256" key="1">
    <source>
        <dbReference type="ARBA" id="ARBA00004429"/>
    </source>
</evidence>
<sequence length="173" mass="19220">MKALLALSAGIDRLNTWIGRCVGWLVLLVTLVSAYNAVVRKAFNISTNGLLEIQWYLFGAVFLLGAAFTLKDNAHVRIDILSSRFSNKTRALIDIIGYVLFILPLVCFVLYHGSLFVYNSYSIHEYSADAGGLLRWPAKALIVIGFALLGLQVLSELIKKADYLKHLRAEQSS</sequence>
<dbReference type="PANTHER" id="PTHR35011:SF4">
    <property type="entry name" value="SLL1102 PROTEIN"/>
    <property type="match status" value="1"/>
</dbReference>
<gene>
    <name evidence="11" type="ORF">GCM10007875_14740</name>
</gene>
<evidence type="ECO:0000313" key="12">
    <source>
        <dbReference type="Proteomes" id="UP001156664"/>
    </source>
</evidence>
<evidence type="ECO:0000256" key="5">
    <source>
        <dbReference type="ARBA" id="ARBA00022692"/>
    </source>
</evidence>
<evidence type="ECO:0000256" key="3">
    <source>
        <dbReference type="ARBA" id="ARBA00022475"/>
    </source>
</evidence>
<evidence type="ECO:0000256" key="7">
    <source>
        <dbReference type="ARBA" id="ARBA00023136"/>
    </source>
</evidence>
<keyword evidence="5 9" id="KW-0812">Transmembrane</keyword>
<keyword evidence="12" id="KW-1185">Reference proteome</keyword>
<evidence type="ECO:0000256" key="6">
    <source>
        <dbReference type="ARBA" id="ARBA00022989"/>
    </source>
</evidence>
<evidence type="ECO:0000256" key="9">
    <source>
        <dbReference type="RuleBase" id="RU369079"/>
    </source>
</evidence>
<comment type="subcellular location">
    <subcellularLocation>
        <location evidence="1 9">Cell inner membrane</location>
        <topology evidence="1 9">Multi-pass membrane protein</topology>
    </subcellularLocation>
</comment>
<keyword evidence="6 9" id="KW-1133">Transmembrane helix</keyword>
<feature type="transmembrane region" description="Helical" evidence="9">
    <location>
        <begin position="91"/>
        <end position="118"/>
    </location>
</feature>
<dbReference type="InterPro" id="IPR055348">
    <property type="entry name" value="DctQ"/>
</dbReference>
<dbReference type="InterPro" id="IPR007387">
    <property type="entry name" value="TRAP_DctQ"/>
</dbReference>
<feature type="domain" description="Tripartite ATP-independent periplasmic transporters DctQ component" evidence="10">
    <location>
        <begin position="30"/>
        <end position="160"/>
    </location>
</feature>
<proteinExistence type="inferred from homology"/>
<dbReference type="PANTHER" id="PTHR35011">
    <property type="entry name" value="2,3-DIKETO-L-GULONATE TRAP TRANSPORTER SMALL PERMEASE PROTEIN YIAM"/>
    <property type="match status" value="1"/>
</dbReference>
<protein>
    <recommendedName>
        <fullName evidence="9">TRAP transporter small permease protein</fullName>
    </recommendedName>
</protein>
<keyword evidence="2 9" id="KW-0813">Transport</keyword>
<dbReference type="Proteomes" id="UP001156664">
    <property type="component" value="Unassembled WGS sequence"/>
</dbReference>
<dbReference type="RefSeq" id="WP_284280957.1">
    <property type="nucleotide sequence ID" value="NZ_BSOJ01000015.1"/>
</dbReference>
<comment type="function">
    <text evidence="9">Part of the tripartite ATP-independent periplasmic (TRAP) transport system.</text>
</comment>
<comment type="similarity">
    <text evidence="8 9">Belongs to the TRAP transporter small permease family.</text>
</comment>
<accession>A0ABQ5YQJ9</accession>
<name>A0ABQ5YQJ9_9BURK</name>
<evidence type="ECO:0000259" key="10">
    <source>
        <dbReference type="Pfam" id="PF04290"/>
    </source>
</evidence>
<keyword evidence="3" id="KW-1003">Cell membrane</keyword>
<feature type="transmembrane region" description="Helical" evidence="9">
    <location>
        <begin position="138"/>
        <end position="158"/>
    </location>
</feature>